<reference evidence="1" key="1">
    <citation type="submission" date="2020-06" db="EMBL/GenBank/DDBJ databases">
        <authorList>
            <person name="Li T."/>
            <person name="Hu X."/>
            <person name="Zhang T."/>
            <person name="Song X."/>
            <person name="Zhang H."/>
            <person name="Dai N."/>
            <person name="Sheng W."/>
            <person name="Hou X."/>
            <person name="Wei L."/>
        </authorList>
    </citation>
    <scope>NUCLEOTIDE SEQUENCE</scope>
    <source>
        <strain evidence="1">G01</strain>
        <tissue evidence="1">Leaf</tissue>
    </source>
</reference>
<protein>
    <submittedName>
        <fullName evidence="1">Uncharacterized protein</fullName>
    </submittedName>
</protein>
<evidence type="ECO:0000313" key="1">
    <source>
        <dbReference type="EMBL" id="KAL0359911.1"/>
    </source>
</evidence>
<accession>A0AAW2PWN5</accession>
<dbReference type="AlphaFoldDB" id="A0AAW2PWN5"/>
<sequence>MKDTSSLESHLKVFFYCAPNYARTKLKYFRKVTQEVYEESLSLAKDDYFAAEVKENEHANEVETLEAEILQVVNQQGVLKKQLEELQRNEESINSSRHGAKGVLINFRKEVATKKEKILMLENTPYSFEAEFKLWRRWRHFLRSQNGI</sequence>
<organism evidence="1">
    <name type="scientific">Sesamum angustifolium</name>
    <dbReference type="NCBI Taxonomy" id="2727405"/>
    <lineage>
        <taxon>Eukaryota</taxon>
        <taxon>Viridiplantae</taxon>
        <taxon>Streptophyta</taxon>
        <taxon>Embryophyta</taxon>
        <taxon>Tracheophyta</taxon>
        <taxon>Spermatophyta</taxon>
        <taxon>Magnoliopsida</taxon>
        <taxon>eudicotyledons</taxon>
        <taxon>Gunneridae</taxon>
        <taxon>Pentapetalae</taxon>
        <taxon>asterids</taxon>
        <taxon>lamiids</taxon>
        <taxon>Lamiales</taxon>
        <taxon>Pedaliaceae</taxon>
        <taxon>Sesamum</taxon>
    </lineage>
</organism>
<proteinExistence type="predicted"/>
<comment type="caution">
    <text evidence="1">The sequence shown here is derived from an EMBL/GenBank/DDBJ whole genome shotgun (WGS) entry which is preliminary data.</text>
</comment>
<name>A0AAW2PWN5_9LAMI</name>
<gene>
    <name evidence="1" type="ORF">Sangu_0840500</name>
</gene>
<dbReference type="EMBL" id="JACGWK010000004">
    <property type="protein sequence ID" value="KAL0359911.1"/>
    <property type="molecule type" value="Genomic_DNA"/>
</dbReference>
<reference evidence="1" key="2">
    <citation type="journal article" date="2024" name="Plant">
        <title>Genomic evolution and insights into agronomic trait innovations of Sesamum species.</title>
        <authorList>
            <person name="Miao H."/>
            <person name="Wang L."/>
            <person name="Qu L."/>
            <person name="Liu H."/>
            <person name="Sun Y."/>
            <person name="Le M."/>
            <person name="Wang Q."/>
            <person name="Wei S."/>
            <person name="Zheng Y."/>
            <person name="Lin W."/>
            <person name="Duan Y."/>
            <person name="Cao H."/>
            <person name="Xiong S."/>
            <person name="Wang X."/>
            <person name="Wei L."/>
            <person name="Li C."/>
            <person name="Ma Q."/>
            <person name="Ju M."/>
            <person name="Zhao R."/>
            <person name="Li G."/>
            <person name="Mu C."/>
            <person name="Tian Q."/>
            <person name="Mei H."/>
            <person name="Zhang T."/>
            <person name="Gao T."/>
            <person name="Zhang H."/>
        </authorList>
    </citation>
    <scope>NUCLEOTIDE SEQUENCE</scope>
    <source>
        <strain evidence="1">G01</strain>
    </source>
</reference>